<sequence>MGLTRVSISTSQNTLAPISERDAEKILNQLKEGERPEVEQLLQLLEYVRIHPEFRITDNE</sequence>
<evidence type="ECO:0000313" key="2">
    <source>
        <dbReference type="Proteomes" id="UP000228920"/>
    </source>
</evidence>
<protein>
    <submittedName>
        <fullName evidence="1">Uncharacterized protein</fullName>
    </submittedName>
</protein>
<comment type="caution">
    <text evidence="1">The sequence shown here is derived from an EMBL/GenBank/DDBJ whole genome shotgun (WGS) entry which is preliminary data.</text>
</comment>
<organism evidence="1 2">
    <name type="scientific">candidate division WWE3 bacterium CG_4_10_14_0_2_um_filter_41_14</name>
    <dbReference type="NCBI Taxonomy" id="1975072"/>
    <lineage>
        <taxon>Bacteria</taxon>
        <taxon>Katanobacteria</taxon>
    </lineage>
</organism>
<name>A0A2M7TI63_UNCKA</name>
<gene>
    <name evidence="1" type="ORF">COY32_04275</name>
</gene>
<dbReference type="EMBL" id="PFNL01000115">
    <property type="protein sequence ID" value="PIZ46036.1"/>
    <property type="molecule type" value="Genomic_DNA"/>
</dbReference>
<evidence type="ECO:0000313" key="1">
    <source>
        <dbReference type="EMBL" id="PIZ46036.1"/>
    </source>
</evidence>
<dbReference type="AlphaFoldDB" id="A0A2M7TI63"/>
<accession>A0A2M7TI63</accession>
<dbReference type="Proteomes" id="UP000228920">
    <property type="component" value="Unassembled WGS sequence"/>
</dbReference>
<reference evidence="2" key="1">
    <citation type="submission" date="2017-09" db="EMBL/GenBank/DDBJ databases">
        <title>Depth-based differentiation of microbial function through sediment-hosted aquifers and enrichment of novel symbionts in the deep terrestrial subsurface.</title>
        <authorList>
            <person name="Probst A.J."/>
            <person name="Ladd B."/>
            <person name="Jarett J.K."/>
            <person name="Geller-Mcgrath D.E."/>
            <person name="Sieber C.M.K."/>
            <person name="Emerson J.B."/>
            <person name="Anantharaman K."/>
            <person name="Thomas B.C."/>
            <person name="Malmstrom R."/>
            <person name="Stieglmeier M."/>
            <person name="Klingl A."/>
            <person name="Woyke T."/>
            <person name="Ryan C.M."/>
            <person name="Banfield J.F."/>
        </authorList>
    </citation>
    <scope>NUCLEOTIDE SEQUENCE [LARGE SCALE GENOMIC DNA]</scope>
</reference>
<proteinExistence type="predicted"/>